<evidence type="ECO:0000313" key="1">
    <source>
        <dbReference type="EMBL" id="KHJ99843.1"/>
    </source>
</evidence>
<dbReference type="AlphaFoldDB" id="A0A0B1TQL4"/>
<dbReference type="EMBL" id="KN549203">
    <property type="protein sequence ID" value="KHJ99843.1"/>
    <property type="molecule type" value="Genomic_DNA"/>
</dbReference>
<reference evidence="1 2" key="1">
    <citation type="submission" date="2014-03" db="EMBL/GenBank/DDBJ databases">
        <title>Draft genome of the hookworm Oesophagostomum dentatum.</title>
        <authorList>
            <person name="Mitreva M."/>
        </authorList>
    </citation>
    <scope>NUCLEOTIDE SEQUENCE [LARGE SCALE GENOMIC DNA]</scope>
    <source>
        <strain evidence="1 2">OD-Hann</strain>
    </source>
</reference>
<accession>A0A0B1TQL4</accession>
<gene>
    <name evidence="1" type="ORF">OESDEN_00182</name>
</gene>
<sequence length="88" mass="10275">MRHWPELLKFVADHEFTLFTPSVFQYPVPSVDANQFSTKKDVKEEFSAYLTQPSQSYSTNPQNQMIRTFTFTKQSDSTCNVTQDCQVR</sequence>
<proteinExistence type="predicted"/>
<protein>
    <submittedName>
        <fullName evidence="1">Uncharacterized protein</fullName>
    </submittedName>
</protein>
<dbReference type="Proteomes" id="UP000053660">
    <property type="component" value="Unassembled WGS sequence"/>
</dbReference>
<keyword evidence="2" id="KW-1185">Reference proteome</keyword>
<dbReference type="OrthoDB" id="5836741at2759"/>
<organism evidence="1 2">
    <name type="scientific">Oesophagostomum dentatum</name>
    <name type="common">Nodular worm</name>
    <dbReference type="NCBI Taxonomy" id="61180"/>
    <lineage>
        <taxon>Eukaryota</taxon>
        <taxon>Metazoa</taxon>
        <taxon>Ecdysozoa</taxon>
        <taxon>Nematoda</taxon>
        <taxon>Chromadorea</taxon>
        <taxon>Rhabditida</taxon>
        <taxon>Rhabditina</taxon>
        <taxon>Rhabditomorpha</taxon>
        <taxon>Strongyloidea</taxon>
        <taxon>Strongylidae</taxon>
        <taxon>Oesophagostomum</taxon>
    </lineage>
</organism>
<evidence type="ECO:0000313" key="2">
    <source>
        <dbReference type="Proteomes" id="UP000053660"/>
    </source>
</evidence>
<name>A0A0B1TQL4_OESDE</name>